<dbReference type="EMBL" id="DAAMFE010000015">
    <property type="protein sequence ID" value="HAC6395226.1"/>
    <property type="molecule type" value="Genomic_DNA"/>
</dbReference>
<name>A0A5W7PY61_SALDE</name>
<reference evidence="2" key="2">
    <citation type="submission" date="2018-07" db="EMBL/GenBank/DDBJ databases">
        <authorList>
            <consortium name="NCBI Pathogen Detection Project"/>
        </authorList>
    </citation>
    <scope>NUCLEOTIDE SEQUENCE</scope>
    <source>
        <strain evidence="2">BCW_2672</strain>
    </source>
</reference>
<sequence>MINTDDTLPISKEEALSLVNKAEANLLKAKERLDYLTRKTYLIQLTINNKIYFLCNDDSLTEKFGGAIKFKRKCDAQQELMFYLERIEAVGNPKIKSEIVIEKDLLRNFISHTEKKLTINPILIIGSSNYYAIRVV</sequence>
<evidence type="ECO:0000313" key="2">
    <source>
        <dbReference type="EMBL" id="HAC6395226.1"/>
    </source>
</evidence>
<gene>
    <name evidence="2" type="ORF">G0B06_19215</name>
</gene>
<organism evidence="2">
    <name type="scientific">Salmonella derby</name>
    <dbReference type="NCBI Taxonomy" id="28144"/>
    <lineage>
        <taxon>Bacteria</taxon>
        <taxon>Pseudomonadati</taxon>
        <taxon>Pseudomonadota</taxon>
        <taxon>Gammaproteobacteria</taxon>
        <taxon>Enterobacterales</taxon>
        <taxon>Enterobacteriaceae</taxon>
        <taxon>Salmonella</taxon>
    </lineage>
</organism>
<protein>
    <submittedName>
        <fullName evidence="2">Uncharacterized protein</fullName>
    </submittedName>
</protein>
<keyword evidence="1" id="KW-0175">Coiled coil</keyword>
<accession>A0A5W7PY61</accession>
<evidence type="ECO:0000256" key="1">
    <source>
        <dbReference type="SAM" id="Coils"/>
    </source>
</evidence>
<reference evidence="2" key="1">
    <citation type="journal article" date="2018" name="Genome Biol.">
        <title>SKESA: strategic k-mer extension for scrupulous assemblies.</title>
        <authorList>
            <person name="Souvorov A."/>
            <person name="Agarwala R."/>
            <person name="Lipman D.J."/>
        </authorList>
    </citation>
    <scope>NUCLEOTIDE SEQUENCE</scope>
    <source>
        <strain evidence="2">BCW_2672</strain>
    </source>
</reference>
<proteinExistence type="predicted"/>
<comment type="caution">
    <text evidence="2">The sequence shown here is derived from an EMBL/GenBank/DDBJ whole genome shotgun (WGS) entry which is preliminary data.</text>
</comment>
<feature type="coiled-coil region" evidence="1">
    <location>
        <begin position="12"/>
        <end position="39"/>
    </location>
</feature>
<dbReference type="RefSeq" id="WP_080190006.1">
    <property type="nucleotide sequence ID" value="NZ_CP026609.1"/>
</dbReference>
<dbReference type="AlphaFoldDB" id="A0A5W7PY61"/>